<keyword evidence="2" id="KW-1185">Reference proteome</keyword>
<organism evidence="1 2">
    <name type="scientific">Lindgomyces ingoldianus</name>
    <dbReference type="NCBI Taxonomy" id="673940"/>
    <lineage>
        <taxon>Eukaryota</taxon>
        <taxon>Fungi</taxon>
        <taxon>Dikarya</taxon>
        <taxon>Ascomycota</taxon>
        <taxon>Pezizomycotina</taxon>
        <taxon>Dothideomycetes</taxon>
        <taxon>Pleosporomycetidae</taxon>
        <taxon>Pleosporales</taxon>
        <taxon>Lindgomycetaceae</taxon>
        <taxon>Lindgomyces</taxon>
    </lineage>
</organism>
<accession>A0ACB6QK22</accession>
<reference evidence="1" key="1">
    <citation type="journal article" date="2020" name="Stud. Mycol.">
        <title>101 Dothideomycetes genomes: a test case for predicting lifestyles and emergence of pathogens.</title>
        <authorList>
            <person name="Haridas S."/>
            <person name="Albert R."/>
            <person name="Binder M."/>
            <person name="Bloem J."/>
            <person name="Labutti K."/>
            <person name="Salamov A."/>
            <person name="Andreopoulos B."/>
            <person name="Baker S."/>
            <person name="Barry K."/>
            <person name="Bills G."/>
            <person name="Bluhm B."/>
            <person name="Cannon C."/>
            <person name="Castanera R."/>
            <person name="Culley D."/>
            <person name="Daum C."/>
            <person name="Ezra D."/>
            <person name="Gonzalez J."/>
            <person name="Henrissat B."/>
            <person name="Kuo A."/>
            <person name="Liang C."/>
            <person name="Lipzen A."/>
            <person name="Lutzoni F."/>
            <person name="Magnuson J."/>
            <person name="Mondo S."/>
            <person name="Nolan M."/>
            <person name="Ohm R."/>
            <person name="Pangilinan J."/>
            <person name="Park H.-J."/>
            <person name="Ramirez L."/>
            <person name="Alfaro M."/>
            <person name="Sun H."/>
            <person name="Tritt A."/>
            <person name="Yoshinaga Y."/>
            <person name="Zwiers L.-H."/>
            <person name="Turgeon B."/>
            <person name="Goodwin S."/>
            <person name="Spatafora J."/>
            <person name="Crous P."/>
            <person name="Grigoriev I."/>
        </authorList>
    </citation>
    <scope>NUCLEOTIDE SEQUENCE</scope>
    <source>
        <strain evidence="1">ATCC 200398</strain>
    </source>
</reference>
<name>A0ACB6QK22_9PLEO</name>
<evidence type="ECO:0000313" key="1">
    <source>
        <dbReference type="EMBL" id="KAF2467231.1"/>
    </source>
</evidence>
<protein>
    <submittedName>
        <fullName evidence="1">Uncharacterized protein</fullName>
    </submittedName>
</protein>
<dbReference type="Proteomes" id="UP000799755">
    <property type="component" value="Unassembled WGS sequence"/>
</dbReference>
<evidence type="ECO:0000313" key="2">
    <source>
        <dbReference type="Proteomes" id="UP000799755"/>
    </source>
</evidence>
<gene>
    <name evidence="1" type="ORF">BDR25DRAFT_358786</name>
</gene>
<sequence>MNRLFQISSPHSGKCQGMFVSILSLSLIWCYPGKKVQGVAASSREKRKKVGIKDIEIRHDTVRNRVLTMPSHKRHIFLISEQLLDMCEKWSSVVISAVLEALFADWLRKKRGGGGDLTE</sequence>
<comment type="caution">
    <text evidence="1">The sequence shown here is derived from an EMBL/GenBank/DDBJ whole genome shotgun (WGS) entry which is preliminary data.</text>
</comment>
<proteinExistence type="predicted"/>
<dbReference type="EMBL" id="MU003521">
    <property type="protein sequence ID" value="KAF2467231.1"/>
    <property type="molecule type" value="Genomic_DNA"/>
</dbReference>